<keyword evidence="2" id="KW-1185">Reference proteome</keyword>
<dbReference type="AlphaFoldDB" id="A0A9D4UJ81"/>
<evidence type="ECO:0000313" key="1">
    <source>
        <dbReference type="EMBL" id="KAI5068717.1"/>
    </source>
</evidence>
<name>A0A9D4UJ81_ADICA</name>
<dbReference type="Proteomes" id="UP000886520">
    <property type="component" value="Chromosome 16"/>
</dbReference>
<protein>
    <submittedName>
        <fullName evidence="1">Uncharacterized protein</fullName>
    </submittedName>
</protein>
<sequence length="101" mass="11354">MQHIPKFKKKGNRSFIIEDVSPSGAIKLSTLNGEPMANWISGCRWDGGNGNTHNTQTRCLSIAQQISNTPSHTESHTHAHYLSIFTPWTRLWTITTTHSHT</sequence>
<evidence type="ECO:0000313" key="2">
    <source>
        <dbReference type="Proteomes" id="UP000886520"/>
    </source>
</evidence>
<proteinExistence type="predicted"/>
<accession>A0A9D4UJ81</accession>
<organism evidence="1 2">
    <name type="scientific">Adiantum capillus-veneris</name>
    <name type="common">Maidenhair fern</name>
    <dbReference type="NCBI Taxonomy" id="13818"/>
    <lineage>
        <taxon>Eukaryota</taxon>
        <taxon>Viridiplantae</taxon>
        <taxon>Streptophyta</taxon>
        <taxon>Embryophyta</taxon>
        <taxon>Tracheophyta</taxon>
        <taxon>Polypodiopsida</taxon>
        <taxon>Polypodiidae</taxon>
        <taxon>Polypodiales</taxon>
        <taxon>Pteridineae</taxon>
        <taxon>Pteridaceae</taxon>
        <taxon>Vittarioideae</taxon>
        <taxon>Adiantum</taxon>
    </lineage>
</organism>
<reference evidence="1" key="1">
    <citation type="submission" date="2021-01" db="EMBL/GenBank/DDBJ databases">
        <title>Adiantum capillus-veneris genome.</title>
        <authorList>
            <person name="Fang Y."/>
            <person name="Liao Q."/>
        </authorList>
    </citation>
    <scope>NUCLEOTIDE SEQUENCE</scope>
    <source>
        <strain evidence="1">H3</strain>
        <tissue evidence="1">Leaf</tissue>
    </source>
</reference>
<dbReference type="EMBL" id="JABFUD020000016">
    <property type="protein sequence ID" value="KAI5068717.1"/>
    <property type="molecule type" value="Genomic_DNA"/>
</dbReference>
<comment type="caution">
    <text evidence="1">The sequence shown here is derived from an EMBL/GenBank/DDBJ whole genome shotgun (WGS) entry which is preliminary data.</text>
</comment>
<gene>
    <name evidence="1" type="ORF">GOP47_0017062</name>
</gene>